<feature type="compositionally biased region" description="Basic and acidic residues" evidence="1">
    <location>
        <begin position="329"/>
        <end position="338"/>
    </location>
</feature>
<evidence type="ECO:0000313" key="2">
    <source>
        <dbReference type="EMBL" id="KAK2948032.1"/>
    </source>
</evidence>
<comment type="caution">
    <text evidence="2">The sequence shown here is derived from an EMBL/GenBank/DDBJ whole genome shotgun (WGS) entry which is preliminary data.</text>
</comment>
<protein>
    <submittedName>
        <fullName evidence="2">Uncharacterized protein</fullName>
    </submittedName>
</protein>
<name>A0ABQ9X9W0_9EUKA</name>
<dbReference type="Proteomes" id="UP001281761">
    <property type="component" value="Unassembled WGS sequence"/>
</dbReference>
<keyword evidence="3" id="KW-1185">Reference proteome</keyword>
<reference evidence="2 3" key="1">
    <citation type="journal article" date="2022" name="bioRxiv">
        <title>Genomics of Preaxostyla Flagellates Illuminates Evolutionary Transitions and the Path Towards Mitochondrial Loss.</title>
        <authorList>
            <person name="Novak L.V.F."/>
            <person name="Treitli S.C."/>
            <person name="Pyrih J."/>
            <person name="Halakuc P."/>
            <person name="Pipaliya S.V."/>
            <person name="Vacek V."/>
            <person name="Brzon O."/>
            <person name="Soukal P."/>
            <person name="Eme L."/>
            <person name="Dacks J.B."/>
            <person name="Karnkowska A."/>
            <person name="Elias M."/>
            <person name="Hampl V."/>
        </authorList>
    </citation>
    <scope>NUCLEOTIDE SEQUENCE [LARGE SCALE GENOMIC DNA]</scope>
    <source>
        <strain evidence="2">NAU3</strain>
        <tissue evidence="2">Gut</tissue>
    </source>
</reference>
<proteinExistence type="predicted"/>
<organism evidence="2 3">
    <name type="scientific">Blattamonas nauphoetae</name>
    <dbReference type="NCBI Taxonomy" id="2049346"/>
    <lineage>
        <taxon>Eukaryota</taxon>
        <taxon>Metamonada</taxon>
        <taxon>Preaxostyla</taxon>
        <taxon>Oxymonadida</taxon>
        <taxon>Blattamonas</taxon>
    </lineage>
</organism>
<gene>
    <name evidence="2" type="ORF">BLNAU_17068</name>
</gene>
<sequence>MSKSTIISLTMHEYNDYFYTSTFGHFPYPLVTATDPYTLERIDTEDPRAKTSKITDVVSWRCLNDCPPHDQTLLEWFVQGVIALDSWLSLMKRPNLLEREDVLLDDTGTIQLSIFRKNPQRPLPPRAQIFTENLQSLCVLFQELHQETWLYPYHIPSPISTFYLWTKIITTILFQLIPNHEGFLPTSRFAFSAVRGDVIEFLVNTLVKNQDLPEPPTSDNVLRQIHTFIRDHPHWHKLRIKRGTLYRKAQLIVPHTVRNVNGMMTRPPQPWDTILGDLPQIELVNRPLYHLLSSRPYRHILLRLRITFHVLSKHKMDLDHNVIFRYHGEQKNEGQKQEEEIDDQDNVSTTRDYTSARDSESTGSLPFSISECSSSIADTVVTEAEWEGGQTPGDEDRMEKAVIVRKILDKLLTAGDEAVDASWRDRMGEAEQGSGGGDDGDNPYDLDDANDDKGDHPRKGRHPRPAPGSSGTVEIENENVLICTWEPTQTEPTIDDSANYSSLEPFSAFIDKILEAQRWVEEKIVMEWFVEGVIGVGSRRASKEPMSALTESDIVCRVGQRYVMISAFLCIVA</sequence>
<feature type="region of interest" description="Disordered" evidence="1">
    <location>
        <begin position="329"/>
        <end position="369"/>
    </location>
</feature>
<evidence type="ECO:0000313" key="3">
    <source>
        <dbReference type="Proteomes" id="UP001281761"/>
    </source>
</evidence>
<accession>A0ABQ9X9W0</accession>
<feature type="compositionally biased region" description="Acidic residues" evidence="1">
    <location>
        <begin position="438"/>
        <end position="450"/>
    </location>
</feature>
<feature type="region of interest" description="Disordered" evidence="1">
    <location>
        <begin position="422"/>
        <end position="473"/>
    </location>
</feature>
<dbReference type="EMBL" id="JARBJD010000186">
    <property type="protein sequence ID" value="KAK2948032.1"/>
    <property type="molecule type" value="Genomic_DNA"/>
</dbReference>
<evidence type="ECO:0000256" key="1">
    <source>
        <dbReference type="SAM" id="MobiDB-lite"/>
    </source>
</evidence>